<evidence type="ECO:0000259" key="2">
    <source>
        <dbReference type="Pfam" id="PF13439"/>
    </source>
</evidence>
<protein>
    <submittedName>
        <fullName evidence="3">Glycosyltransferase family 1 protein</fullName>
    </submittedName>
</protein>
<reference evidence="3 4" key="1">
    <citation type="submission" date="2023-07" db="EMBL/GenBank/DDBJ databases">
        <authorList>
            <person name="Kim M.K."/>
        </authorList>
    </citation>
    <scope>NUCLEOTIDE SEQUENCE [LARGE SCALE GENOMIC DNA]</scope>
    <source>
        <strain evidence="3 4">KR1UV-12</strain>
    </source>
</reference>
<comment type="caution">
    <text evidence="3">The sequence shown here is derived from an EMBL/GenBank/DDBJ whole genome shotgun (WGS) entry which is preliminary data.</text>
</comment>
<dbReference type="CDD" id="cd03809">
    <property type="entry name" value="GT4_MtfB-like"/>
    <property type="match status" value="1"/>
</dbReference>
<keyword evidence="1" id="KW-0808">Transferase</keyword>
<keyword evidence="4" id="KW-1185">Reference proteome</keyword>
<dbReference type="Proteomes" id="UP001230685">
    <property type="component" value="Unassembled WGS sequence"/>
</dbReference>
<dbReference type="RefSeq" id="WP_305174496.1">
    <property type="nucleotide sequence ID" value="NZ_JAUUDS010000014.1"/>
</dbReference>
<sequence>MSDRRILVDARLPWGSGIGRYVRNILPPVAARMPDAAFTLLVAPADAVRAGEVMAPHANVTVRASPIRPFSLAEQLRLPLLARRYDLTWFTNYWVPLGWRGRFVATVHDLIHLDPAFPTSRLRRVLAARTFAKIRRDAAHVVFVSRFTHGAFTARLGPPRAASVVHHGIDHLGAGSGDPVAPRERFALVVAAAKAHKNLPLLLDAWARAALPDWRLVLVTPADDLRSSIDLAPVPGLTIRRGIADAELAGLYASAGFVIVPSRHEGFGLPLLEAMRAGAPVLASTAPALVEVAGDVPLTFVSPDDRDGWVVAIRAMAAGCVPLSPRQAAIAAQGHAHARGFTWARAADATARVLEAALP</sequence>
<dbReference type="Pfam" id="PF13439">
    <property type="entry name" value="Glyco_transf_4"/>
    <property type="match status" value="1"/>
</dbReference>
<dbReference type="EMBL" id="JAUUDS010000014">
    <property type="protein sequence ID" value="MDP1028787.1"/>
    <property type="molecule type" value="Genomic_DNA"/>
</dbReference>
<dbReference type="SUPFAM" id="SSF53756">
    <property type="entry name" value="UDP-Glycosyltransferase/glycogen phosphorylase"/>
    <property type="match status" value="1"/>
</dbReference>
<dbReference type="Pfam" id="PF13692">
    <property type="entry name" value="Glyco_trans_1_4"/>
    <property type="match status" value="1"/>
</dbReference>
<proteinExistence type="predicted"/>
<evidence type="ECO:0000256" key="1">
    <source>
        <dbReference type="ARBA" id="ARBA00022679"/>
    </source>
</evidence>
<dbReference type="PANTHER" id="PTHR46401">
    <property type="entry name" value="GLYCOSYLTRANSFERASE WBBK-RELATED"/>
    <property type="match status" value="1"/>
</dbReference>
<dbReference type="PANTHER" id="PTHR46401:SF2">
    <property type="entry name" value="GLYCOSYLTRANSFERASE WBBK-RELATED"/>
    <property type="match status" value="1"/>
</dbReference>
<gene>
    <name evidence="3" type="ORF">Q5H91_16310</name>
</gene>
<dbReference type="InterPro" id="IPR028098">
    <property type="entry name" value="Glyco_trans_4-like_N"/>
</dbReference>
<feature type="domain" description="Glycosyltransferase subfamily 4-like N-terminal" evidence="2">
    <location>
        <begin position="43"/>
        <end position="170"/>
    </location>
</feature>
<evidence type="ECO:0000313" key="3">
    <source>
        <dbReference type="EMBL" id="MDP1028787.1"/>
    </source>
</evidence>
<organism evidence="3 4">
    <name type="scientific">Sphingomonas aurea</name>
    <dbReference type="NCBI Taxonomy" id="3063994"/>
    <lineage>
        <taxon>Bacteria</taxon>
        <taxon>Pseudomonadati</taxon>
        <taxon>Pseudomonadota</taxon>
        <taxon>Alphaproteobacteria</taxon>
        <taxon>Sphingomonadales</taxon>
        <taxon>Sphingomonadaceae</taxon>
        <taxon>Sphingomonas</taxon>
    </lineage>
</organism>
<dbReference type="Gene3D" id="3.40.50.2000">
    <property type="entry name" value="Glycogen Phosphorylase B"/>
    <property type="match status" value="2"/>
</dbReference>
<accession>A0ABT9EPA1</accession>
<evidence type="ECO:0000313" key="4">
    <source>
        <dbReference type="Proteomes" id="UP001230685"/>
    </source>
</evidence>
<name>A0ABT9EPA1_9SPHN</name>